<comment type="caution">
    <text evidence="1">The sequence shown here is derived from an EMBL/GenBank/DDBJ whole genome shotgun (WGS) entry which is preliminary data.</text>
</comment>
<keyword evidence="2" id="KW-1185">Reference proteome</keyword>
<proteinExistence type="predicted"/>
<dbReference type="EMBL" id="JAQIZT010000001">
    <property type="protein sequence ID" value="KAJ7014848.1"/>
    <property type="molecule type" value="Genomic_DNA"/>
</dbReference>
<accession>A0AAD6RTG4</accession>
<name>A0AAD6RTG4_9ROSI</name>
<protein>
    <submittedName>
        <fullName evidence="1">Uncharacterized protein</fullName>
    </submittedName>
</protein>
<organism evidence="1 2">
    <name type="scientific">Populus alba x Populus x berolinensis</name>
    <dbReference type="NCBI Taxonomy" id="444605"/>
    <lineage>
        <taxon>Eukaryota</taxon>
        <taxon>Viridiplantae</taxon>
        <taxon>Streptophyta</taxon>
        <taxon>Embryophyta</taxon>
        <taxon>Tracheophyta</taxon>
        <taxon>Spermatophyta</taxon>
        <taxon>Magnoliopsida</taxon>
        <taxon>eudicotyledons</taxon>
        <taxon>Gunneridae</taxon>
        <taxon>Pentapetalae</taxon>
        <taxon>rosids</taxon>
        <taxon>fabids</taxon>
        <taxon>Malpighiales</taxon>
        <taxon>Salicaceae</taxon>
        <taxon>Saliceae</taxon>
        <taxon>Populus</taxon>
    </lineage>
</organism>
<sequence>MYFTLYGDRIVPDHTTCNLQPDDVDLVLLVFTNNRFPKQCSDDNAQASTWIYECKHEMLRNIQKTFCRLQLCACSTLACSVSSRDKQTSMDLQAVKFELKLEKFGRFNLRSENMTKALQPYIFRVKGFLLNELYIFMRAYQHIYSCYCKKYKAIHILDVHFEA</sequence>
<gene>
    <name evidence="1" type="ORF">NC653_004218</name>
</gene>
<reference evidence="1 2" key="1">
    <citation type="journal article" date="2023" name="Mol. Ecol. Resour.">
        <title>Chromosome-level genome assembly of a triploid poplar Populus alba 'Berolinensis'.</title>
        <authorList>
            <person name="Chen S."/>
            <person name="Yu Y."/>
            <person name="Wang X."/>
            <person name="Wang S."/>
            <person name="Zhang T."/>
            <person name="Zhou Y."/>
            <person name="He R."/>
            <person name="Meng N."/>
            <person name="Wang Y."/>
            <person name="Liu W."/>
            <person name="Liu Z."/>
            <person name="Liu J."/>
            <person name="Guo Q."/>
            <person name="Huang H."/>
            <person name="Sederoff R.R."/>
            <person name="Wang G."/>
            <person name="Qu G."/>
            <person name="Chen S."/>
        </authorList>
    </citation>
    <scope>NUCLEOTIDE SEQUENCE [LARGE SCALE GENOMIC DNA]</scope>
    <source>
        <strain evidence="1">SC-2020</strain>
    </source>
</reference>
<dbReference type="Proteomes" id="UP001164929">
    <property type="component" value="Chromosome 1"/>
</dbReference>
<evidence type="ECO:0000313" key="1">
    <source>
        <dbReference type="EMBL" id="KAJ7014848.1"/>
    </source>
</evidence>
<dbReference type="AlphaFoldDB" id="A0AAD6RTG4"/>
<evidence type="ECO:0000313" key="2">
    <source>
        <dbReference type="Proteomes" id="UP001164929"/>
    </source>
</evidence>